<dbReference type="PROSITE" id="PS51365">
    <property type="entry name" value="RENAL_DIPEPTIDASE_2"/>
    <property type="match status" value="1"/>
</dbReference>
<dbReference type="InterPro" id="IPR008257">
    <property type="entry name" value="Pept_M19"/>
</dbReference>
<name>A0ABU3QAU2_9SPHN</name>
<keyword evidence="1" id="KW-0378">Hydrolase</keyword>
<sequence>MFTPKSSLSPQTANLIREPILWDNHVCLPHRPEADWFERLEAHRSAGFTMISLNLGDAQVPFETQIRMAAHFRACIAARPDAFSLALSVADIRRAKAEGKLAIAFDVEGAWAMDGQIDLVPIYALLGVRWLLIAYNRSNAMGGGVHDDADPGLSPLGARLLDALDANGIVTCCSHTGYRTARMAIDHQAERQRTMIFSHSNVKALDDHPRNIPDTLIDAVAAVDGVIGINGISVFLGEKQDLISRYVDHVAYIADRVGPAHVGIGLDYVYDQDDMEAQLLAARDTWPEGFGYQPGNRYLAPGDLPHIVDQLLMRGWSDADVRGFLGGNFLRVAERVWK</sequence>
<keyword evidence="1" id="KW-0224">Dipeptidase</keyword>
<keyword evidence="1" id="KW-0645">Protease</keyword>
<gene>
    <name evidence="1" type="ORF">RQX22_16270</name>
</gene>
<dbReference type="RefSeq" id="WP_315727754.1">
    <property type="nucleotide sequence ID" value="NZ_JAVUPU010000009.1"/>
</dbReference>
<dbReference type="Pfam" id="PF01244">
    <property type="entry name" value="Peptidase_M19"/>
    <property type="match status" value="1"/>
</dbReference>
<dbReference type="PANTHER" id="PTHR10443">
    <property type="entry name" value="MICROSOMAL DIPEPTIDASE"/>
    <property type="match status" value="1"/>
</dbReference>
<dbReference type="GO" id="GO:0016805">
    <property type="term" value="F:dipeptidase activity"/>
    <property type="evidence" value="ECO:0007669"/>
    <property type="project" value="UniProtKB-KW"/>
</dbReference>
<keyword evidence="2" id="KW-1185">Reference proteome</keyword>
<protein>
    <submittedName>
        <fullName evidence="1">Membrane dipeptidase</fullName>
        <ecNumber evidence="1">3.4.13.-</ecNumber>
    </submittedName>
</protein>
<reference evidence="1 2" key="1">
    <citation type="submission" date="2023-05" db="EMBL/GenBank/DDBJ databases">
        <authorList>
            <person name="Guo Y."/>
        </authorList>
    </citation>
    <scope>NUCLEOTIDE SEQUENCE [LARGE SCALE GENOMIC DNA]</scope>
    <source>
        <strain evidence="1 2">GR2756</strain>
    </source>
</reference>
<dbReference type="PANTHER" id="PTHR10443:SF12">
    <property type="entry name" value="DIPEPTIDASE"/>
    <property type="match status" value="1"/>
</dbReference>
<dbReference type="EC" id="3.4.13.-" evidence="1"/>
<comment type="caution">
    <text evidence="1">The sequence shown here is derived from an EMBL/GenBank/DDBJ whole genome shotgun (WGS) entry which is preliminary data.</text>
</comment>
<organism evidence="1 2">
    <name type="scientific">Sphingosinicella rhizophila</name>
    <dbReference type="NCBI Taxonomy" id="3050082"/>
    <lineage>
        <taxon>Bacteria</taxon>
        <taxon>Pseudomonadati</taxon>
        <taxon>Pseudomonadota</taxon>
        <taxon>Alphaproteobacteria</taxon>
        <taxon>Sphingomonadales</taxon>
        <taxon>Sphingosinicellaceae</taxon>
        <taxon>Sphingosinicella</taxon>
    </lineage>
</organism>
<dbReference type="Proteomes" id="UP001259572">
    <property type="component" value="Unassembled WGS sequence"/>
</dbReference>
<dbReference type="SUPFAM" id="SSF51556">
    <property type="entry name" value="Metallo-dependent hydrolases"/>
    <property type="match status" value="1"/>
</dbReference>
<evidence type="ECO:0000313" key="2">
    <source>
        <dbReference type="Proteomes" id="UP001259572"/>
    </source>
</evidence>
<dbReference type="Gene3D" id="3.20.20.140">
    <property type="entry name" value="Metal-dependent hydrolases"/>
    <property type="match status" value="1"/>
</dbReference>
<dbReference type="EMBL" id="JAVUPU010000009">
    <property type="protein sequence ID" value="MDT9600517.1"/>
    <property type="molecule type" value="Genomic_DNA"/>
</dbReference>
<accession>A0ABU3QAU2</accession>
<evidence type="ECO:0000313" key="1">
    <source>
        <dbReference type="EMBL" id="MDT9600517.1"/>
    </source>
</evidence>
<proteinExistence type="predicted"/>
<dbReference type="InterPro" id="IPR032466">
    <property type="entry name" value="Metal_Hydrolase"/>
</dbReference>